<evidence type="ECO:0000313" key="2">
    <source>
        <dbReference type="Proteomes" id="UP000029665"/>
    </source>
</evidence>
<gene>
    <name evidence="1" type="ORF">BN946_scf184657.g42</name>
</gene>
<dbReference type="AlphaFoldDB" id="A0A060SSL6"/>
<protein>
    <recommendedName>
        <fullName evidence="3">Fungal-type protein kinase domain-containing protein</fullName>
    </recommendedName>
</protein>
<reference evidence="1" key="1">
    <citation type="submission" date="2014-01" db="EMBL/GenBank/DDBJ databases">
        <title>The genome of the white-rot fungus Pycnoporus cinnabarinus: a basidiomycete model with a versatile arsenal for lignocellulosic biomass breakdown.</title>
        <authorList>
            <person name="Levasseur A."/>
            <person name="Lomascolo A."/>
            <person name="Ruiz-Duenas F.J."/>
            <person name="Uzan E."/>
            <person name="Piumi F."/>
            <person name="Kues U."/>
            <person name="Ram A.F.J."/>
            <person name="Murat C."/>
            <person name="Haon M."/>
            <person name="Benoit I."/>
            <person name="Arfi Y."/>
            <person name="Chevret D."/>
            <person name="Drula E."/>
            <person name="Kwon M.J."/>
            <person name="Gouret P."/>
            <person name="Lesage-Meessen L."/>
            <person name="Lombard V."/>
            <person name="Mariette J."/>
            <person name="Noirot C."/>
            <person name="Park J."/>
            <person name="Patyshakuliyeva A."/>
            <person name="Wieneger R.A.B."/>
            <person name="Wosten H.A.B."/>
            <person name="Martin F."/>
            <person name="Coutinho P.M."/>
            <person name="de Vries R."/>
            <person name="Martinez A.T."/>
            <person name="Klopp C."/>
            <person name="Pontarotti P."/>
            <person name="Henrissat B."/>
            <person name="Record E."/>
        </authorList>
    </citation>
    <scope>NUCLEOTIDE SEQUENCE [LARGE SCALE GENOMIC DNA]</scope>
    <source>
        <strain evidence="1">BRFM137</strain>
    </source>
</reference>
<dbReference type="EMBL" id="CCBP010000443">
    <property type="protein sequence ID" value="CDO77166.1"/>
    <property type="molecule type" value="Genomic_DNA"/>
</dbReference>
<proteinExistence type="predicted"/>
<name>A0A060SSL6_PYCCI</name>
<sequence>MPAHKRAVENADIMHREISGGNILILPKDGIWQFKSAAVLSDHGKINENSDELEPFFHVNLYYAVRYLRSNCSDVGAFIDGFFKTYTVEQDIYKCGGKKSAAMKFGLLAINTESTPLEFSIRLDGFFKQALQWHKAHTQFKPMSAVSARSLKNLIWSQLSSMLNRRASSRIEVTDNLPEEYAWAFEEFAVLNEETKTTVPKPSAERFNDAAKVATHDPFLGVAMAVKTWPHDRVEGDNVPASYKPQTPIGPPLSGDLNTVKRRKTEAQTCGSSKLSHKIPDLHFCPCLPRRLLVQVRRAQWLAIARSTLPFSPYADPHNAQ</sequence>
<organism evidence="1 2">
    <name type="scientific">Pycnoporus cinnabarinus</name>
    <name type="common">Cinnabar-red polypore</name>
    <name type="synonym">Trametes cinnabarina</name>
    <dbReference type="NCBI Taxonomy" id="5643"/>
    <lineage>
        <taxon>Eukaryota</taxon>
        <taxon>Fungi</taxon>
        <taxon>Dikarya</taxon>
        <taxon>Basidiomycota</taxon>
        <taxon>Agaricomycotina</taxon>
        <taxon>Agaricomycetes</taxon>
        <taxon>Polyporales</taxon>
        <taxon>Polyporaceae</taxon>
        <taxon>Trametes</taxon>
    </lineage>
</organism>
<accession>A0A060SSL6</accession>
<keyword evidence="2" id="KW-1185">Reference proteome</keyword>
<evidence type="ECO:0000313" key="1">
    <source>
        <dbReference type="EMBL" id="CDO77166.1"/>
    </source>
</evidence>
<dbReference type="Proteomes" id="UP000029665">
    <property type="component" value="Unassembled WGS sequence"/>
</dbReference>
<dbReference type="OrthoDB" id="2758698at2759"/>
<evidence type="ECO:0008006" key="3">
    <source>
        <dbReference type="Google" id="ProtNLM"/>
    </source>
</evidence>
<comment type="caution">
    <text evidence="1">The sequence shown here is derived from an EMBL/GenBank/DDBJ whole genome shotgun (WGS) entry which is preliminary data.</text>
</comment>
<dbReference type="HOGENOM" id="CLU_866378_0_0_1"/>